<evidence type="ECO:0000259" key="1">
    <source>
        <dbReference type="Pfam" id="PF13472"/>
    </source>
</evidence>
<evidence type="ECO:0000313" key="3">
    <source>
        <dbReference type="Proteomes" id="UP000279275"/>
    </source>
</evidence>
<dbReference type="EMBL" id="RFFH01000023">
    <property type="protein sequence ID" value="RMI28295.1"/>
    <property type="molecule type" value="Genomic_DNA"/>
</dbReference>
<accession>A0A3M2KXN9</accession>
<keyword evidence="2" id="KW-0378">Hydrolase</keyword>
<reference evidence="2 3" key="1">
    <citation type="submission" date="2018-10" db="EMBL/GenBank/DDBJ databases">
        <title>Isolation from cow dung.</title>
        <authorList>
            <person name="Ling L."/>
        </authorList>
    </citation>
    <scope>NUCLEOTIDE SEQUENCE [LARGE SCALE GENOMIC DNA]</scope>
    <source>
        <strain evidence="2 3">NEAU-LL90</strain>
    </source>
</reference>
<dbReference type="OrthoDB" id="1828825at2"/>
<dbReference type="AlphaFoldDB" id="A0A3M2KXN9"/>
<dbReference type="InterPro" id="IPR053140">
    <property type="entry name" value="GDSL_Rv0518-like"/>
</dbReference>
<dbReference type="InterPro" id="IPR013830">
    <property type="entry name" value="SGNH_hydro"/>
</dbReference>
<proteinExistence type="predicted"/>
<dbReference type="PANTHER" id="PTHR43784">
    <property type="entry name" value="GDSL-LIKE LIPASE/ACYLHYDROLASE, PUTATIVE (AFU_ORTHOLOGUE AFUA_2G00820)-RELATED"/>
    <property type="match status" value="1"/>
</dbReference>
<sequence length="377" mass="39169">MTETWIAGFRTAVVDPSGANNLAAPRGFADETVLQVLHLAGGGKRLRVRVSNRYGTAPLVVGAAAVARHAGEFQAEPGSVVALSVRGERRFTVAPGAEIVSDDVELAAASGEDLLLGLYLPESTEPATYSQAPAQDALVVAGEQVGGRRTGDGTLAPTRFYVSGVDVLAAQGTPVVVALGDSWFEGVGTTPGTNNRVVDRLTAGLARGWAVNQGISGNQLLLDDVGESGLHRFDRDVLAVPGVTHVVVNLGINDLGLGEVATAADLIAGYTELAERAHRAGIAVYANTIGPFAGVIYPEVNVEPAIPVRRQVNEWLCATDVFDGVFDIATAVADPANPDYIRPDLDCGDGLHLNDEGSRIMAAAIRIPDLVRVAAAA</sequence>
<protein>
    <submittedName>
        <fullName evidence="2">SGNH/GDSL hydrolase family protein</fullName>
    </submittedName>
</protein>
<feature type="domain" description="SGNH hydrolase-type esterase" evidence="1">
    <location>
        <begin position="178"/>
        <end position="360"/>
    </location>
</feature>
<keyword evidence="3" id="KW-1185">Reference proteome</keyword>
<dbReference type="Proteomes" id="UP000279275">
    <property type="component" value="Unassembled WGS sequence"/>
</dbReference>
<dbReference type="RefSeq" id="WP_122191732.1">
    <property type="nucleotide sequence ID" value="NZ_RFFH01000023.1"/>
</dbReference>
<comment type="caution">
    <text evidence="2">The sequence shown here is derived from an EMBL/GenBank/DDBJ whole genome shotgun (WGS) entry which is preliminary data.</text>
</comment>
<dbReference type="Gene3D" id="3.40.50.1110">
    <property type="entry name" value="SGNH hydrolase"/>
    <property type="match status" value="1"/>
</dbReference>
<gene>
    <name evidence="2" type="ORF">EBN03_31100</name>
</gene>
<dbReference type="SUPFAM" id="SSF52266">
    <property type="entry name" value="SGNH hydrolase"/>
    <property type="match status" value="1"/>
</dbReference>
<dbReference type="GO" id="GO:0016787">
    <property type="term" value="F:hydrolase activity"/>
    <property type="evidence" value="ECO:0007669"/>
    <property type="project" value="UniProtKB-KW"/>
</dbReference>
<dbReference type="InterPro" id="IPR036514">
    <property type="entry name" value="SGNH_hydro_sf"/>
</dbReference>
<dbReference type="Pfam" id="PF13472">
    <property type="entry name" value="Lipase_GDSL_2"/>
    <property type="match status" value="1"/>
</dbReference>
<evidence type="ECO:0000313" key="2">
    <source>
        <dbReference type="EMBL" id="RMI28295.1"/>
    </source>
</evidence>
<organism evidence="2 3">
    <name type="scientific">Nocardia stercoris</name>
    <dbReference type="NCBI Taxonomy" id="2483361"/>
    <lineage>
        <taxon>Bacteria</taxon>
        <taxon>Bacillati</taxon>
        <taxon>Actinomycetota</taxon>
        <taxon>Actinomycetes</taxon>
        <taxon>Mycobacteriales</taxon>
        <taxon>Nocardiaceae</taxon>
        <taxon>Nocardia</taxon>
    </lineage>
</organism>
<dbReference type="PANTHER" id="PTHR43784:SF2">
    <property type="entry name" value="GDSL-LIKE LIPASE_ACYLHYDROLASE, PUTATIVE (AFU_ORTHOLOGUE AFUA_2G00820)-RELATED"/>
    <property type="match status" value="1"/>
</dbReference>
<name>A0A3M2KXN9_9NOCA</name>